<dbReference type="AlphaFoldDB" id="A0A927F9E1"/>
<dbReference type="GO" id="GO:0009103">
    <property type="term" value="P:lipopolysaccharide biosynthetic process"/>
    <property type="evidence" value="ECO:0007669"/>
    <property type="project" value="TreeGrafter"/>
</dbReference>
<evidence type="ECO:0000313" key="6">
    <source>
        <dbReference type="Proteomes" id="UP000622317"/>
    </source>
</evidence>
<evidence type="ECO:0000259" key="3">
    <source>
        <dbReference type="Pfam" id="PF00534"/>
    </source>
</evidence>
<dbReference type="Pfam" id="PF13439">
    <property type="entry name" value="Glyco_transf_4"/>
    <property type="match status" value="1"/>
</dbReference>
<protein>
    <submittedName>
        <fullName evidence="5">Glycosyltransferase family 4 protein</fullName>
    </submittedName>
</protein>
<keyword evidence="1" id="KW-0808">Transferase</keyword>
<keyword evidence="6" id="KW-1185">Reference proteome</keyword>
<dbReference type="InterPro" id="IPR001296">
    <property type="entry name" value="Glyco_trans_1"/>
</dbReference>
<comment type="caution">
    <text evidence="5">The sequence shown here is derived from an EMBL/GenBank/DDBJ whole genome shotgun (WGS) entry which is preliminary data.</text>
</comment>
<evidence type="ECO:0000256" key="1">
    <source>
        <dbReference type="ARBA" id="ARBA00022679"/>
    </source>
</evidence>
<feature type="domain" description="Glycosyl transferase family 1" evidence="3">
    <location>
        <begin position="200"/>
        <end position="342"/>
    </location>
</feature>
<feature type="domain" description="Glycosyltransferase subfamily 4-like N-terminal" evidence="4">
    <location>
        <begin position="16"/>
        <end position="158"/>
    </location>
</feature>
<dbReference type="PANTHER" id="PTHR46401">
    <property type="entry name" value="GLYCOSYLTRANSFERASE WBBK-RELATED"/>
    <property type="match status" value="1"/>
</dbReference>
<evidence type="ECO:0000313" key="5">
    <source>
        <dbReference type="EMBL" id="MBD5780908.1"/>
    </source>
</evidence>
<dbReference type="GO" id="GO:0016757">
    <property type="term" value="F:glycosyltransferase activity"/>
    <property type="evidence" value="ECO:0007669"/>
    <property type="project" value="InterPro"/>
</dbReference>
<sequence>MKVAIDVAQTCRNRAGGGWHADSLARALAEELGKESVILYHHFGDWLNPDTRPGTEIEGVAEPFRAQTREEAREVWREIANGSPPPLAPDIVHSNSFMAPSVPTAKLVYTVHDLCFWTHPQFTSETNRSVCQKHLLLALQRACAFHFISETTRNDFENLLPGFLERSKKPHVVAQSGCRLEPPPPTASANPQKSPQSPWLFVGTIEPRKNVEALLDAYVEYAKRQDQPRPLHIIGGQGWESQATHNRISSLSRNNDIRYHGYVADERLKEHYRSAYALLCPSHYEGFGLPVIEAMSYGLPCIANSIPSIREFAEGSIELVDFSDIRSVCSAMLQLESEPERYSERRWQGLKTSSHFTWQRTASTLIDFYHQLI</sequence>
<dbReference type="EMBL" id="JACYFG010000038">
    <property type="protein sequence ID" value="MBD5780908.1"/>
    <property type="molecule type" value="Genomic_DNA"/>
</dbReference>
<feature type="region of interest" description="Disordered" evidence="2">
    <location>
        <begin position="174"/>
        <end position="196"/>
    </location>
</feature>
<dbReference type="CDD" id="cd03809">
    <property type="entry name" value="GT4_MtfB-like"/>
    <property type="match status" value="1"/>
</dbReference>
<dbReference type="SUPFAM" id="SSF53756">
    <property type="entry name" value="UDP-Glycosyltransferase/glycogen phosphorylase"/>
    <property type="match status" value="1"/>
</dbReference>
<dbReference type="RefSeq" id="WP_191618014.1">
    <property type="nucleotide sequence ID" value="NZ_JACYFG010000038.1"/>
</dbReference>
<accession>A0A927F9E1</accession>
<reference evidence="5" key="1">
    <citation type="submission" date="2020-09" db="EMBL/GenBank/DDBJ databases">
        <title>Pelagicoccus enzymogenes sp. nov. with an EPS production, isolated from marine sediment.</title>
        <authorList>
            <person name="Feng X."/>
        </authorList>
    </citation>
    <scope>NUCLEOTIDE SEQUENCE</scope>
    <source>
        <strain evidence="5">NFK12</strain>
    </source>
</reference>
<evidence type="ECO:0000259" key="4">
    <source>
        <dbReference type="Pfam" id="PF13439"/>
    </source>
</evidence>
<dbReference type="PANTHER" id="PTHR46401:SF2">
    <property type="entry name" value="GLYCOSYLTRANSFERASE WBBK-RELATED"/>
    <property type="match status" value="1"/>
</dbReference>
<dbReference type="InterPro" id="IPR028098">
    <property type="entry name" value="Glyco_trans_4-like_N"/>
</dbReference>
<feature type="compositionally biased region" description="Polar residues" evidence="2">
    <location>
        <begin position="187"/>
        <end position="196"/>
    </location>
</feature>
<proteinExistence type="predicted"/>
<dbReference type="Gene3D" id="3.40.50.2000">
    <property type="entry name" value="Glycogen Phosphorylase B"/>
    <property type="match status" value="2"/>
</dbReference>
<dbReference type="Proteomes" id="UP000622317">
    <property type="component" value="Unassembled WGS sequence"/>
</dbReference>
<gene>
    <name evidence="5" type="ORF">IEN85_15520</name>
</gene>
<evidence type="ECO:0000256" key="2">
    <source>
        <dbReference type="SAM" id="MobiDB-lite"/>
    </source>
</evidence>
<name>A0A927F9E1_9BACT</name>
<dbReference type="Pfam" id="PF00534">
    <property type="entry name" value="Glycos_transf_1"/>
    <property type="match status" value="1"/>
</dbReference>
<organism evidence="5 6">
    <name type="scientific">Pelagicoccus enzymogenes</name>
    <dbReference type="NCBI Taxonomy" id="2773457"/>
    <lineage>
        <taxon>Bacteria</taxon>
        <taxon>Pseudomonadati</taxon>
        <taxon>Verrucomicrobiota</taxon>
        <taxon>Opitutia</taxon>
        <taxon>Puniceicoccales</taxon>
        <taxon>Pelagicoccaceae</taxon>
        <taxon>Pelagicoccus</taxon>
    </lineage>
</organism>